<evidence type="ECO:0000313" key="2">
    <source>
        <dbReference type="EMBL" id="MBD2505410.1"/>
    </source>
</evidence>
<dbReference type="PANTHER" id="PTHR41795:SF1">
    <property type="entry name" value="EXOPOLYSACCHARIDE SYNTHESIS PROTEIN"/>
    <property type="match status" value="1"/>
</dbReference>
<dbReference type="PIRSF" id="PIRSF033239">
    <property type="entry name" value="ExoD"/>
    <property type="match status" value="1"/>
</dbReference>
<organism evidence="2 3">
    <name type="scientific">Anabaena azotica FACHB-119</name>
    <dbReference type="NCBI Taxonomy" id="947527"/>
    <lineage>
        <taxon>Bacteria</taxon>
        <taxon>Bacillati</taxon>
        <taxon>Cyanobacteriota</taxon>
        <taxon>Cyanophyceae</taxon>
        <taxon>Nostocales</taxon>
        <taxon>Nostocaceae</taxon>
        <taxon>Anabaena</taxon>
        <taxon>Anabaena azotica</taxon>
    </lineage>
</organism>
<accession>A0ABR8DDU2</accession>
<feature type="transmembrane region" description="Helical" evidence="1">
    <location>
        <begin position="149"/>
        <end position="178"/>
    </location>
</feature>
<name>A0ABR8DDU2_9NOST</name>
<keyword evidence="1" id="KW-0472">Membrane</keyword>
<dbReference type="Pfam" id="PF06055">
    <property type="entry name" value="ExoD"/>
    <property type="match status" value="1"/>
</dbReference>
<evidence type="ECO:0000256" key="1">
    <source>
        <dbReference type="SAM" id="Phobius"/>
    </source>
</evidence>
<proteinExistence type="predicted"/>
<dbReference type="EMBL" id="JACJSG010000085">
    <property type="protein sequence ID" value="MBD2505410.1"/>
    <property type="molecule type" value="Genomic_DNA"/>
</dbReference>
<gene>
    <name evidence="2" type="ORF">H6G83_33255</name>
</gene>
<dbReference type="PANTHER" id="PTHR41795">
    <property type="entry name" value="EXOPOLYSACCHARIDE SYNTHESIS PROTEIN"/>
    <property type="match status" value="1"/>
</dbReference>
<sequence>MWLKKLNTLVPLVPNPQTSDNSLRTSELLQRFLEKHQGDEVCLRDLFDELGDRAFGTTLLICALPEALPLPIAGISALVAMPLMLVSGQLVLGFEQPWLPDWIADQPFKKEHCEMVISAAIPFLEQLENFVEPRLPFFTSPEAERGVGVILFLLSFIIALPIPFGNMLPAIVIVLICLGLIEKDGLIIAISGMVSGITPALLLLVL</sequence>
<keyword evidence="3" id="KW-1185">Reference proteome</keyword>
<feature type="transmembrane region" description="Helical" evidence="1">
    <location>
        <begin position="185"/>
        <end position="205"/>
    </location>
</feature>
<evidence type="ECO:0000313" key="3">
    <source>
        <dbReference type="Proteomes" id="UP000661112"/>
    </source>
</evidence>
<keyword evidence="1" id="KW-0812">Transmembrane</keyword>
<comment type="caution">
    <text evidence="2">The sequence shown here is derived from an EMBL/GenBank/DDBJ whole genome shotgun (WGS) entry which is preliminary data.</text>
</comment>
<dbReference type="Proteomes" id="UP000661112">
    <property type="component" value="Unassembled WGS sequence"/>
</dbReference>
<protein>
    <submittedName>
        <fullName evidence="2">Exopolysaccharide biosynthesis protein</fullName>
    </submittedName>
</protein>
<dbReference type="InterPro" id="IPR010331">
    <property type="entry name" value="ExoD"/>
</dbReference>
<keyword evidence="1" id="KW-1133">Transmembrane helix</keyword>
<reference evidence="2 3" key="1">
    <citation type="journal article" date="2020" name="ISME J.">
        <title>Comparative genomics reveals insights into cyanobacterial evolution and habitat adaptation.</title>
        <authorList>
            <person name="Chen M.Y."/>
            <person name="Teng W.K."/>
            <person name="Zhao L."/>
            <person name="Hu C.X."/>
            <person name="Zhou Y.K."/>
            <person name="Han B.P."/>
            <person name="Song L.R."/>
            <person name="Shu W.S."/>
        </authorList>
    </citation>
    <scope>NUCLEOTIDE SEQUENCE [LARGE SCALE GENOMIC DNA]</scope>
    <source>
        <strain evidence="2 3">FACHB-119</strain>
    </source>
</reference>